<comment type="caution">
    <text evidence="1">The sequence shown here is derived from an EMBL/GenBank/DDBJ whole genome shotgun (WGS) entry which is preliminary data.</text>
</comment>
<reference evidence="1 2" key="1">
    <citation type="submission" date="2019-05" db="EMBL/GenBank/DDBJ databases">
        <title>Another draft genome of Portunus trituberculatus and its Hox gene families provides insights of decapod evolution.</title>
        <authorList>
            <person name="Jeong J.-H."/>
            <person name="Song I."/>
            <person name="Kim S."/>
            <person name="Choi T."/>
            <person name="Kim D."/>
            <person name="Ryu S."/>
            <person name="Kim W."/>
        </authorList>
    </citation>
    <scope>NUCLEOTIDE SEQUENCE [LARGE SCALE GENOMIC DNA]</scope>
    <source>
        <tissue evidence="1">Muscle</tissue>
    </source>
</reference>
<dbReference type="Proteomes" id="UP000324222">
    <property type="component" value="Unassembled WGS sequence"/>
</dbReference>
<dbReference type="EMBL" id="VSRR010026228">
    <property type="protein sequence ID" value="MPC67425.1"/>
    <property type="molecule type" value="Genomic_DNA"/>
</dbReference>
<evidence type="ECO:0000313" key="1">
    <source>
        <dbReference type="EMBL" id="MPC67425.1"/>
    </source>
</evidence>
<organism evidence="1 2">
    <name type="scientific">Portunus trituberculatus</name>
    <name type="common">Swimming crab</name>
    <name type="synonym">Neptunus trituberculatus</name>
    <dbReference type="NCBI Taxonomy" id="210409"/>
    <lineage>
        <taxon>Eukaryota</taxon>
        <taxon>Metazoa</taxon>
        <taxon>Ecdysozoa</taxon>
        <taxon>Arthropoda</taxon>
        <taxon>Crustacea</taxon>
        <taxon>Multicrustacea</taxon>
        <taxon>Malacostraca</taxon>
        <taxon>Eumalacostraca</taxon>
        <taxon>Eucarida</taxon>
        <taxon>Decapoda</taxon>
        <taxon>Pleocyemata</taxon>
        <taxon>Brachyura</taxon>
        <taxon>Eubrachyura</taxon>
        <taxon>Portunoidea</taxon>
        <taxon>Portunidae</taxon>
        <taxon>Portuninae</taxon>
        <taxon>Portunus</taxon>
    </lineage>
</organism>
<protein>
    <submittedName>
        <fullName evidence="1">Uncharacterized protein</fullName>
    </submittedName>
</protein>
<evidence type="ECO:0000313" key="2">
    <source>
        <dbReference type="Proteomes" id="UP000324222"/>
    </source>
</evidence>
<gene>
    <name evidence="1" type="ORF">E2C01_061600</name>
</gene>
<proteinExistence type="predicted"/>
<accession>A0A5B7HCU5</accession>
<dbReference type="AlphaFoldDB" id="A0A5B7HCU5"/>
<keyword evidence="2" id="KW-1185">Reference proteome</keyword>
<sequence length="64" mass="7324">MYQMALKGLLQNRLSLSEEDTERLEDSCKRRTCRPKKFWEPSTLCGCPSPTECVKNSSPCPTKD</sequence>
<name>A0A5B7HCU5_PORTR</name>